<dbReference type="AlphaFoldDB" id="A0A834X0B9"/>
<proteinExistence type="predicted"/>
<dbReference type="Proteomes" id="UP000634136">
    <property type="component" value="Unassembled WGS sequence"/>
</dbReference>
<evidence type="ECO:0000313" key="3">
    <source>
        <dbReference type="Proteomes" id="UP000634136"/>
    </source>
</evidence>
<organism evidence="2 3">
    <name type="scientific">Senna tora</name>
    <dbReference type="NCBI Taxonomy" id="362788"/>
    <lineage>
        <taxon>Eukaryota</taxon>
        <taxon>Viridiplantae</taxon>
        <taxon>Streptophyta</taxon>
        <taxon>Embryophyta</taxon>
        <taxon>Tracheophyta</taxon>
        <taxon>Spermatophyta</taxon>
        <taxon>Magnoliopsida</taxon>
        <taxon>eudicotyledons</taxon>
        <taxon>Gunneridae</taxon>
        <taxon>Pentapetalae</taxon>
        <taxon>rosids</taxon>
        <taxon>fabids</taxon>
        <taxon>Fabales</taxon>
        <taxon>Fabaceae</taxon>
        <taxon>Caesalpinioideae</taxon>
        <taxon>Cassia clade</taxon>
        <taxon>Senna</taxon>
    </lineage>
</organism>
<feature type="compositionally biased region" description="Acidic residues" evidence="1">
    <location>
        <begin position="1"/>
        <end position="10"/>
    </location>
</feature>
<feature type="region of interest" description="Disordered" evidence="1">
    <location>
        <begin position="1"/>
        <end position="20"/>
    </location>
</feature>
<evidence type="ECO:0000313" key="2">
    <source>
        <dbReference type="EMBL" id="KAF7835624.1"/>
    </source>
</evidence>
<dbReference type="EMBL" id="JAAIUW010000004">
    <property type="protein sequence ID" value="KAF7835624.1"/>
    <property type="molecule type" value="Genomic_DNA"/>
</dbReference>
<evidence type="ECO:0000256" key="1">
    <source>
        <dbReference type="SAM" id="MobiDB-lite"/>
    </source>
</evidence>
<gene>
    <name evidence="2" type="ORF">G2W53_010483</name>
</gene>
<accession>A0A834X0B9</accession>
<comment type="caution">
    <text evidence="2">The sequence shown here is derived from an EMBL/GenBank/DDBJ whole genome shotgun (WGS) entry which is preliminary data.</text>
</comment>
<reference evidence="2" key="1">
    <citation type="submission" date="2020-09" db="EMBL/GenBank/DDBJ databases">
        <title>Genome-Enabled Discovery of Anthraquinone Biosynthesis in Senna tora.</title>
        <authorList>
            <person name="Kang S.-H."/>
            <person name="Pandey R.P."/>
            <person name="Lee C.-M."/>
            <person name="Sim J.-S."/>
            <person name="Jeong J.-T."/>
            <person name="Choi B.-S."/>
            <person name="Jung M."/>
            <person name="Ginzburg D."/>
            <person name="Zhao K."/>
            <person name="Won S.Y."/>
            <person name="Oh T.-J."/>
            <person name="Yu Y."/>
            <person name="Kim N.-H."/>
            <person name="Lee O.R."/>
            <person name="Lee T.-H."/>
            <person name="Bashyal P."/>
            <person name="Kim T.-S."/>
            <person name="Lee W.-H."/>
            <person name="Kawkins C."/>
            <person name="Kim C.-K."/>
            <person name="Kim J.S."/>
            <person name="Ahn B.O."/>
            <person name="Rhee S.Y."/>
            <person name="Sohng J.K."/>
        </authorList>
    </citation>
    <scope>NUCLEOTIDE SEQUENCE</scope>
    <source>
        <tissue evidence="2">Leaf</tissue>
    </source>
</reference>
<name>A0A834X0B9_9FABA</name>
<keyword evidence="3" id="KW-1185">Reference proteome</keyword>
<protein>
    <submittedName>
        <fullName evidence="2">Uncharacterized protein</fullName>
    </submittedName>
</protein>
<sequence length="203" mass="22815">MRETTGDEPSEGGAVKEGFRRHSDVTEWVERERVQYESGKEKSGRKMEMVGWHPRGRAAIITLAIFLVYSTKPLSILDLLKVNVNEGQQINGLGLFVVEDPIVPLLPYEPTRDRKLRIPVKLIVQAHIPPHIRANPILDIHVEELIHKIAFQNLFPKGSNKFTVPYGVHNSVMGETPDKHTNPLGDVALPDSFPHAFQTGVLH</sequence>